<reference evidence="8 9" key="1">
    <citation type="submission" date="2015-09" db="EMBL/GenBank/DDBJ databases">
        <authorList>
            <consortium name="Swine Surveillance"/>
        </authorList>
    </citation>
    <scope>NUCLEOTIDE SEQUENCE [LARGE SCALE GENOMIC DNA]</scope>
    <source>
        <strain evidence="8 9">CECT 8399</strain>
    </source>
</reference>
<dbReference type="GO" id="GO:0000271">
    <property type="term" value="P:polysaccharide biosynthetic process"/>
    <property type="evidence" value="ECO:0007669"/>
    <property type="project" value="InterPro"/>
</dbReference>
<dbReference type="Pfam" id="PF04138">
    <property type="entry name" value="GtrA_DPMS_TM"/>
    <property type="match status" value="1"/>
</dbReference>
<dbReference type="Proteomes" id="UP000051326">
    <property type="component" value="Unassembled WGS sequence"/>
</dbReference>
<feature type="transmembrane region" description="Helical" evidence="6">
    <location>
        <begin position="69"/>
        <end position="93"/>
    </location>
</feature>
<evidence type="ECO:0000256" key="3">
    <source>
        <dbReference type="ARBA" id="ARBA00022692"/>
    </source>
</evidence>
<dbReference type="InterPro" id="IPR007267">
    <property type="entry name" value="GtrA_DPMS_TM"/>
</dbReference>
<evidence type="ECO:0000256" key="6">
    <source>
        <dbReference type="SAM" id="Phobius"/>
    </source>
</evidence>
<dbReference type="STRING" id="1396826.PHA8399_00884"/>
<dbReference type="GO" id="GO:0005886">
    <property type="term" value="C:plasma membrane"/>
    <property type="evidence" value="ECO:0007669"/>
    <property type="project" value="TreeGrafter"/>
</dbReference>
<organism evidence="8 9">
    <name type="scientific">Leisingera aquaemixtae</name>
    <dbReference type="NCBI Taxonomy" id="1396826"/>
    <lineage>
        <taxon>Bacteria</taxon>
        <taxon>Pseudomonadati</taxon>
        <taxon>Pseudomonadota</taxon>
        <taxon>Alphaproteobacteria</taxon>
        <taxon>Rhodobacterales</taxon>
        <taxon>Roseobacteraceae</taxon>
        <taxon>Leisingera</taxon>
    </lineage>
</organism>
<protein>
    <submittedName>
        <fullName evidence="8">GtrA-like protein</fullName>
    </submittedName>
</protein>
<dbReference type="AlphaFoldDB" id="A0A0P1H764"/>
<feature type="transmembrane region" description="Helical" evidence="6">
    <location>
        <begin position="7"/>
        <end position="30"/>
    </location>
</feature>
<evidence type="ECO:0000256" key="2">
    <source>
        <dbReference type="ARBA" id="ARBA00009399"/>
    </source>
</evidence>
<keyword evidence="5 6" id="KW-0472">Membrane</keyword>
<keyword evidence="4 6" id="KW-1133">Transmembrane helix</keyword>
<evidence type="ECO:0000313" key="8">
    <source>
        <dbReference type="EMBL" id="CUH98769.1"/>
    </source>
</evidence>
<dbReference type="PANTHER" id="PTHR38459:SF1">
    <property type="entry name" value="PROPHAGE BACTOPRENOL-LINKED GLUCOSE TRANSLOCASE HOMOLOG"/>
    <property type="match status" value="1"/>
</dbReference>
<evidence type="ECO:0000256" key="4">
    <source>
        <dbReference type="ARBA" id="ARBA00022989"/>
    </source>
</evidence>
<dbReference type="RefSeq" id="WP_058284969.1">
    <property type="nucleotide sequence ID" value="NZ_CYSR01000010.1"/>
</dbReference>
<dbReference type="EMBL" id="CYSR01000010">
    <property type="protein sequence ID" value="CUH98769.1"/>
    <property type="molecule type" value="Genomic_DNA"/>
</dbReference>
<sequence>MADTGQILRFSIVGATVAGLYVLAYTALLAAGMEQAAANALAFAGAVAVQYVLQTWWTFRRPLGLPDQMVRFACTIAAGFAVSALITGFIGPALGCADWLSAAAVTVILPVQNFIIFRLWVYAAAG</sequence>
<proteinExistence type="inferred from homology"/>
<comment type="subcellular location">
    <subcellularLocation>
        <location evidence="1">Membrane</location>
        <topology evidence="1">Multi-pass membrane protein</topology>
    </subcellularLocation>
</comment>
<evidence type="ECO:0000256" key="1">
    <source>
        <dbReference type="ARBA" id="ARBA00004141"/>
    </source>
</evidence>
<feature type="domain" description="GtrA/DPMS transmembrane" evidence="7">
    <location>
        <begin position="9"/>
        <end position="121"/>
    </location>
</feature>
<gene>
    <name evidence="8" type="ORF">PHA8399_00884</name>
</gene>
<name>A0A0P1H764_9RHOB</name>
<feature type="transmembrane region" description="Helical" evidence="6">
    <location>
        <begin position="99"/>
        <end position="121"/>
    </location>
</feature>
<evidence type="ECO:0000259" key="7">
    <source>
        <dbReference type="Pfam" id="PF04138"/>
    </source>
</evidence>
<evidence type="ECO:0000313" key="9">
    <source>
        <dbReference type="Proteomes" id="UP000051326"/>
    </source>
</evidence>
<evidence type="ECO:0000256" key="5">
    <source>
        <dbReference type="ARBA" id="ARBA00023136"/>
    </source>
</evidence>
<dbReference type="InterPro" id="IPR051401">
    <property type="entry name" value="GtrA_CellWall_Glycosyl"/>
</dbReference>
<dbReference type="PANTHER" id="PTHR38459">
    <property type="entry name" value="PROPHAGE BACTOPRENOL-LINKED GLUCOSE TRANSLOCASE HOMOLOG"/>
    <property type="match status" value="1"/>
</dbReference>
<feature type="transmembrane region" description="Helical" evidence="6">
    <location>
        <begin position="36"/>
        <end position="57"/>
    </location>
</feature>
<comment type="similarity">
    <text evidence="2">Belongs to the GtrA family.</text>
</comment>
<keyword evidence="3 6" id="KW-0812">Transmembrane</keyword>
<accession>A0A0P1H764</accession>